<evidence type="ECO:0000313" key="2">
    <source>
        <dbReference type="Proteomes" id="UP000659047"/>
    </source>
</evidence>
<dbReference type="InterPro" id="IPR014710">
    <property type="entry name" value="RmlC-like_jellyroll"/>
</dbReference>
<proteinExistence type="predicted"/>
<comment type="caution">
    <text evidence="1">The sequence shown here is derived from an EMBL/GenBank/DDBJ whole genome shotgun (WGS) entry which is preliminary data.</text>
</comment>
<dbReference type="EMBL" id="JAEPBH010000042">
    <property type="protein sequence ID" value="MBK4716536.1"/>
    <property type="molecule type" value="Genomic_DNA"/>
</dbReference>
<dbReference type="RefSeq" id="WP_238714749.1">
    <property type="nucleotide sequence ID" value="NZ_JAEPBH010000042.1"/>
</dbReference>
<sequence>MNPANILPPQVMRVTGTFTRGLLTHESIRTGGRDAGFVVAAAWREGDPLQLIVDVKRYSLPAGGRALYVGVTYFQAQTNGDEFFITRGHFHPRCAQGGVYFCLRGQHLQPDREAARLAWVILSFVYPGPPATARRLIHTGDETRSPQVVWPVVAWRDYATLSGGAAHCILASPQRSEGGKARYG</sequence>
<dbReference type="Proteomes" id="UP000659047">
    <property type="component" value="Unassembled WGS sequence"/>
</dbReference>
<dbReference type="AlphaFoldDB" id="A0A8K0XXN0"/>
<dbReference type="Gene3D" id="2.60.120.10">
    <property type="entry name" value="Jelly Rolls"/>
    <property type="match status" value="1"/>
</dbReference>
<dbReference type="GO" id="GO:0016853">
    <property type="term" value="F:isomerase activity"/>
    <property type="evidence" value="ECO:0007669"/>
    <property type="project" value="UniProtKB-KW"/>
</dbReference>
<name>A0A8K0XXN0_9ENTR</name>
<gene>
    <name evidence="1" type="ORF">JJB97_14605</name>
</gene>
<keyword evidence="1" id="KW-0413">Isomerase</keyword>
<reference evidence="1" key="1">
    <citation type="submission" date="2021-01" db="EMBL/GenBank/DDBJ databases">
        <title>Intestinitalea alba gen. nov., sp. nov., a novel genus of the family Enterobacteriaceae, isolated from the gut of the plastic-eating mealworm Tenebrio molitor L.</title>
        <authorList>
            <person name="Yang Y."/>
        </authorList>
    </citation>
    <scope>NUCLEOTIDE SEQUENCE</scope>
    <source>
        <strain evidence="1">BIT-L3</strain>
    </source>
</reference>
<keyword evidence="2" id="KW-1185">Reference proteome</keyword>
<accession>A0A8K0XXN0</accession>
<evidence type="ECO:0000313" key="1">
    <source>
        <dbReference type="EMBL" id="MBK4716536.1"/>
    </source>
</evidence>
<organism evidence="1 2">
    <name type="scientific">Tenebrionibacter intestinalis</name>
    <dbReference type="NCBI Taxonomy" id="2799638"/>
    <lineage>
        <taxon>Bacteria</taxon>
        <taxon>Pseudomonadati</taxon>
        <taxon>Pseudomonadota</taxon>
        <taxon>Gammaproteobacteria</taxon>
        <taxon>Enterobacterales</taxon>
        <taxon>Enterobacteriaceae</taxon>
        <taxon>Tenebrionibacter/Tenebrionicola group</taxon>
        <taxon>Tenebrionibacter</taxon>
    </lineage>
</organism>
<protein>
    <submittedName>
        <fullName evidence="1">Glucose-6-phosphate isomerase</fullName>
    </submittedName>
</protein>